<proteinExistence type="predicted"/>
<evidence type="ECO:0000313" key="3">
    <source>
        <dbReference type="Proteomes" id="UP001359485"/>
    </source>
</evidence>
<comment type="caution">
    <text evidence="2">The sequence shown here is derived from an EMBL/GenBank/DDBJ whole genome shotgun (WGS) entry which is preliminary data.</text>
</comment>
<gene>
    <name evidence="2" type="ORF">RUM44_013449</name>
</gene>
<feature type="region of interest" description="Disordered" evidence="1">
    <location>
        <begin position="74"/>
        <end position="125"/>
    </location>
</feature>
<organism evidence="2 3">
    <name type="scientific">Polyplax serrata</name>
    <name type="common">Common mouse louse</name>
    <dbReference type="NCBI Taxonomy" id="468196"/>
    <lineage>
        <taxon>Eukaryota</taxon>
        <taxon>Metazoa</taxon>
        <taxon>Ecdysozoa</taxon>
        <taxon>Arthropoda</taxon>
        <taxon>Hexapoda</taxon>
        <taxon>Insecta</taxon>
        <taxon>Pterygota</taxon>
        <taxon>Neoptera</taxon>
        <taxon>Paraneoptera</taxon>
        <taxon>Psocodea</taxon>
        <taxon>Troctomorpha</taxon>
        <taxon>Phthiraptera</taxon>
        <taxon>Anoplura</taxon>
        <taxon>Polyplacidae</taxon>
        <taxon>Polyplax</taxon>
    </lineage>
</organism>
<evidence type="ECO:0000256" key="1">
    <source>
        <dbReference type="SAM" id="MobiDB-lite"/>
    </source>
</evidence>
<reference evidence="2 3" key="1">
    <citation type="submission" date="2023-09" db="EMBL/GenBank/DDBJ databases">
        <title>Genomes of two closely related lineages of the louse Polyplax serrata with different host specificities.</title>
        <authorList>
            <person name="Martinu J."/>
            <person name="Tarabai H."/>
            <person name="Stefka J."/>
            <person name="Hypsa V."/>
        </authorList>
    </citation>
    <scope>NUCLEOTIDE SEQUENCE [LARGE SCALE GENOMIC DNA]</scope>
    <source>
        <strain evidence="2">98ZLc_SE</strain>
    </source>
</reference>
<evidence type="ECO:0000313" key="2">
    <source>
        <dbReference type="EMBL" id="KAK6641734.1"/>
    </source>
</evidence>
<protein>
    <submittedName>
        <fullName evidence="2">Uncharacterized protein</fullName>
    </submittedName>
</protein>
<sequence length="148" mass="16460">MATDDQEKTGDLLSFNMSAVNNTAILHSHQTTLVLQKIEKVFFSSPNVPVEVELQEREVKVKMNIPRTSNVVEHVVIGTGGQRPRYQERQRSQSSSSSSSSQGQNGSPALASTAPKESPPDAVEDIQQRLKQGWTVHVTHDNRLFYCK</sequence>
<accession>A0ABR1BG49</accession>
<dbReference type="EMBL" id="JAWJWF010000001">
    <property type="protein sequence ID" value="KAK6641734.1"/>
    <property type="molecule type" value="Genomic_DNA"/>
</dbReference>
<name>A0ABR1BG49_POLSC</name>
<dbReference type="Proteomes" id="UP001359485">
    <property type="component" value="Unassembled WGS sequence"/>
</dbReference>
<keyword evidence="3" id="KW-1185">Reference proteome</keyword>
<feature type="compositionally biased region" description="Low complexity" evidence="1">
    <location>
        <begin position="92"/>
        <end position="107"/>
    </location>
</feature>